<feature type="compositionally biased region" description="Polar residues" evidence="1">
    <location>
        <begin position="905"/>
        <end position="915"/>
    </location>
</feature>
<dbReference type="OrthoDB" id="4069593at2759"/>
<feature type="compositionally biased region" description="Polar residues" evidence="1">
    <location>
        <begin position="772"/>
        <end position="787"/>
    </location>
</feature>
<feature type="region of interest" description="Disordered" evidence="1">
    <location>
        <begin position="761"/>
        <end position="790"/>
    </location>
</feature>
<name>N1P3B3_YEASC</name>
<feature type="compositionally biased region" description="Low complexity" evidence="1">
    <location>
        <begin position="321"/>
        <end position="335"/>
    </location>
</feature>
<sequence>MVNKQQTSPNITTVELTPRNNNTTYLQQDYYLISAIRLRWDRSEAFFPIMSLPVTPIKSKVCSTLSIQHEMDHDQCRDVLCPRENLLAINRTNNIESVAIPRQRSSKNKKPHEHTQSQVRFSIPDPNEISQDSPLKIVFPKSGNETERRMSTSSLLMNSHGHLVDMHSKILVDVPEEVWKFHHNRRKKCESRHRKTRSDVRSNTSSSGKEPNHSRSKSLQSIIVDTMNTYRATEVETSINENTSNISQVSPLNLSFDRPPPLTPEKNLYLTPESPLNRYHLPVPLEISLPPYLSPQNKDKKRSSLVYDGDGYSQFQEGNTSSSTESSLEQPSSSYSDEDDSIPYAHHDVSFELNNADADKLLGIDENANVNLKIQRRNLKNPQHIKSKTDRECEEKNTEKNVSLKILSTPNKLIDIPDLEHMKSPPSTGLNGTLKFFQQFEPSEEPTSRTRQVNPESLDKLDMSFKFPSSTTNNNVDKVHENRNSGDTNNEDFLKVDTSPVNQSFESRRQMLIDLQKSPTNNNPRIHKHRRSRSVHNIDDISLNFEATSTPPAPTSAPSIPVEHSNPCTSIEIPKRSPLRFTSSPKTSDIPPEAQSPKNGSFLQEISVPSIQIIPDESISHTREPSPSLIECPEDENEAFSTEVADHSIAIISETKSVPSMEPFKPLSSFNSFGQEIQNKEPTPLNQTPTDLIGKQRNCVNPHSIPFSVLSSNSQSSQSGSSKSSYNSEFSSNTAITDTTSQPSVTINRSTLEHNFIEEKRSIKNLGHGPPSQKNNYSFPRNKNTPSNRHDLEFNTIYEKRDGKMVEVILLDEDEDVGLKNNDISRTRVCHAQKAKNEQQKKRLSHCNEILGMCDKTADDAKRIIYQLVNEKHKFSEKGQQTKPKKSRVLPPLPFPLYDEKGNSLIPNKYQSSIHNDIPSHRKLK</sequence>
<feature type="compositionally biased region" description="Polar residues" evidence="1">
    <location>
        <begin position="734"/>
        <end position="749"/>
    </location>
</feature>
<dbReference type="HOGENOM" id="CLU_007020_0_0_1"/>
<feature type="region of interest" description="Disordered" evidence="1">
    <location>
        <begin position="875"/>
        <end position="894"/>
    </location>
</feature>
<protein>
    <submittedName>
        <fullName evidence="2">Fir1p</fullName>
    </submittedName>
</protein>
<evidence type="ECO:0000313" key="2">
    <source>
        <dbReference type="EMBL" id="EIW10814.1"/>
    </source>
</evidence>
<feature type="compositionally biased region" description="Polar residues" evidence="1">
    <location>
        <begin position="677"/>
        <end position="690"/>
    </location>
</feature>
<proteinExistence type="predicted"/>
<evidence type="ECO:0000256" key="1">
    <source>
        <dbReference type="SAM" id="MobiDB-lite"/>
    </source>
</evidence>
<feature type="compositionally biased region" description="Polar residues" evidence="1">
    <location>
        <begin position="467"/>
        <end position="476"/>
    </location>
</feature>
<feature type="region of interest" description="Disordered" evidence="1">
    <location>
        <begin position="290"/>
        <end position="342"/>
    </location>
</feature>
<feature type="region of interest" description="Disordered" evidence="1">
    <location>
        <begin position="183"/>
        <end position="221"/>
    </location>
</feature>
<feature type="region of interest" description="Disordered" evidence="1">
    <location>
        <begin position="677"/>
        <end position="749"/>
    </location>
</feature>
<feature type="compositionally biased region" description="Basic residues" evidence="1">
    <location>
        <begin position="183"/>
        <end position="196"/>
    </location>
</feature>
<feature type="region of interest" description="Disordered" evidence="1">
    <location>
        <begin position="515"/>
        <end position="600"/>
    </location>
</feature>
<feature type="compositionally biased region" description="Low complexity" evidence="1">
    <location>
        <begin position="708"/>
        <end position="733"/>
    </location>
</feature>
<accession>N1P3B3</accession>
<organism evidence="2">
    <name type="scientific">Saccharomyces cerevisiae (strain CEN.PK113-7D)</name>
    <name type="common">Baker's yeast</name>
    <dbReference type="NCBI Taxonomy" id="889517"/>
    <lineage>
        <taxon>Eukaryota</taxon>
        <taxon>Fungi</taxon>
        <taxon>Dikarya</taxon>
        <taxon>Ascomycota</taxon>
        <taxon>Saccharomycotina</taxon>
        <taxon>Saccharomycetes</taxon>
        <taxon>Saccharomycetales</taxon>
        <taxon>Saccharomycetaceae</taxon>
        <taxon>Saccharomyces</taxon>
    </lineage>
</organism>
<dbReference type="Proteomes" id="UP000013192">
    <property type="component" value="Chromosome V"/>
</dbReference>
<gene>
    <name evidence="2" type="ORF">CENPK1137D_3432</name>
</gene>
<reference evidence="2" key="1">
    <citation type="submission" date="2012-03" db="EMBL/GenBank/DDBJ databases">
        <title>De novo sequencing, assembly and analysis of the genome of the laboratory strain Saccharomyces cerevisiae CEN.PK113-7D, a model for modern industrial biotechnology.</title>
        <authorList>
            <person name="Nijkamp J.F."/>
            <person name="van den Broek M.A."/>
            <person name="Datema E."/>
            <person name="de Kok S."/>
            <person name="Bosman L."/>
            <person name="Luttink M.A."/>
            <person name="Daran-Lapujade P."/>
            <person name="Vongsangnak W."/>
            <person name="Nielsen J."/>
            <person name="Heijne W.H.M."/>
            <person name="Klaassen P."/>
            <person name="Platt D."/>
            <person name="Paddon C.J."/>
            <person name="Koetter P."/>
            <person name="van Ham R.C."/>
            <person name="Reinders M.J.T."/>
            <person name="Pronk J.T."/>
            <person name="de Ridder D."/>
            <person name="Daran J.-M."/>
        </authorList>
    </citation>
    <scope>NUCLEOTIDE SEQUENCE</scope>
    <source>
        <strain evidence="2">CEN.PK113-7D</strain>
    </source>
</reference>
<feature type="region of interest" description="Disordered" evidence="1">
    <location>
        <begin position="99"/>
        <end position="126"/>
    </location>
</feature>
<dbReference type="AlphaFoldDB" id="N1P3B3"/>
<feature type="compositionally biased region" description="Basic residues" evidence="1">
    <location>
        <begin position="525"/>
        <end position="534"/>
    </location>
</feature>
<dbReference type="EMBL" id="CM001526">
    <property type="protein sequence ID" value="EIW10814.1"/>
    <property type="molecule type" value="Genomic_DNA"/>
</dbReference>
<feature type="region of interest" description="Disordered" evidence="1">
    <location>
        <begin position="901"/>
        <end position="925"/>
    </location>
</feature>
<feature type="region of interest" description="Disordered" evidence="1">
    <location>
        <begin position="467"/>
        <end position="495"/>
    </location>
</feature>